<dbReference type="RefSeq" id="WP_175422513.1">
    <property type="nucleotide sequence ID" value="NZ_MDCJ01000007.1"/>
</dbReference>
<sequence length="58" mass="6827">MIHFSRPLAGRDGNRLEMSMFIVQRLIKLALITAVFLSIFDLIAYGEVTWVYRLFDMF</sequence>
<accession>A0A1E3WFU1</accession>
<dbReference type="AlphaFoldDB" id="A0A1E3WFU1"/>
<evidence type="ECO:0000313" key="2">
    <source>
        <dbReference type="EMBL" id="ODS04671.1"/>
    </source>
</evidence>
<reference evidence="2 3" key="1">
    <citation type="submission" date="2016-08" db="EMBL/GenBank/DDBJ databases">
        <title>Genome sequencing of Vibrio scophthalmi strain FP3289, an isolated from Paralichthys olivaceus.</title>
        <authorList>
            <person name="Han H.-J."/>
        </authorList>
    </citation>
    <scope>NUCLEOTIDE SEQUENCE [LARGE SCALE GENOMIC DNA]</scope>
    <source>
        <strain evidence="2 3">FP3289</strain>
    </source>
</reference>
<proteinExistence type="predicted"/>
<evidence type="ECO:0000256" key="1">
    <source>
        <dbReference type="SAM" id="Phobius"/>
    </source>
</evidence>
<gene>
    <name evidence="2" type="ORF">VSF3289_03810</name>
</gene>
<feature type="transmembrane region" description="Helical" evidence="1">
    <location>
        <begin position="26"/>
        <end position="45"/>
    </location>
</feature>
<keyword evidence="1" id="KW-0472">Membrane</keyword>
<organism evidence="2 3">
    <name type="scientific">Vibrio scophthalmi</name>
    <dbReference type="NCBI Taxonomy" id="45658"/>
    <lineage>
        <taxon>Bacteria</taxon>
        <taxon>Pseudomonadati</taxon>
        <taxon>Pseudomonadota</taxon>
        <taxon>Gammaproteobacteria</taxon>
        <taxon>Vibrionales</taxon>
        <taxon>Vibrionaceae</taxon>
        <taxon>Vibrio</taxon>
    </lineage>
</organism>
<comment type="caution">
    <text evidence="2">The sequence shown here is derived from an EMBL/GenBank/DDBJ whole genome shotgun (WGS) entry which is preliminary data.</text>
</comment>
<keyword evidence="1" id="KW-1133">Transmembrane helix</keyword>
<name>A0A1E3WFU1_9VIBR</name>
<evidence type="ECO:0000313" key="3">
    <source>
        <dbReference type="Proteomes" id="UP000095131"/>
    </source>
</evidence>
<dbReference type="Proteomes" id="UP000095131">
    <property type="component" value="Unassembled WGS sequence"/>
</dbReference>
<keyword evidence="1" id="KW-0812">Transmembrane</keyword>
<protein>
    <submittedName>
        <fullName evidence="2">Uncharacterized protein</fullName>
    </submittedName>
</protein>
<dbReference type="PATRIC" id="fig|45658.8.peg.3783"/>
<dbReference type="EMBL" id="MDCJ01000007">
    <property type="protein sequence ID" value="ODS04671.1"/>
    <property type="molecule type" value="Genomic_DNA"/>
</dbReference>